<dbReference type="STRING" id="553510.B1H19_31435"/>
<keyword evidence="2" id="KW-1185">Reference proteome</keyword>
<organism evidence="1 2">
    <name type="scientific">Streptomyces gilvosporeus</name>
    <dbReference type="NCBI Taxonomy" id="553510"/>
    <lineage>
        <taxon>Bacteria</taxon>
        <taxon>Bacillati</taxon>
        <taxon>Actinomycetota</taxon>
        <taxon>Actinomycetes</taxon>
        <taxon>Kitasatosporales</taxon>
        <taxon>Streptomycetaceae</taxon>
        <taxon>Streptomyces</taxon>
    </lineage>
</organism>
<protein>
    <submittedName>
        <fullName evidence="1">Uncharacterized protein</fullName>
    </submittedName>
</protein>
<proteinExistence type="predicted"/>
<evidence type="ECO:0000313" key="1">
    <source>
        <dbReference type="EMBL" id="ARF58093.1"/>
    </source>
</evidence>
<evidence type="ECO:0000313" key="2">
    <source>
        <dbReference type="Proteomes" id="UP000192726"/>
    </source>
</evidence>
<name>A0A1V0TYV5_9ACTN</name>
<accession>A0A1V0TYV5</accession>
<dbReference type="KEGG" id="sgv:B1H19_31435"/>
<dbReference type="Proteomes" id="UP000192726">
    <property type="component" value="Chromosome"/>
</dbReference>
<reference evidence="1 2" key="1">
    <citation type="submission" date="2017-04" db="EMBL/GenBank/DDBJ databases">
        <title>Complete Genome Sequence of Streptomyces gilvosporeus F607, a Capable Producer of Natamycin.</title>
        <authorList>
            <person name="Zong G."/>
            <person name="Zhong C."/>
            <person name="Fu J."/>
            <person name="Qin R."/>
            <person name="Cao G."/>
        </authorList>
    </citation>
    <scope>NUCLEOTIDE SEQUENCE [LARGE SCALE GENOMIC DNA]</scope>
    <source>
        <strain evidence="1 2">F607</strain>
    </source>
</reference>
<dbReference type="AlphaFoldDB" id="A0A1V0TYV5"/>
<gene>
    <name evidence="1" type="ORF">B1H19_31435</name>
</gene>
<sequence>MGLSERDLDLVIAEHLVAHDLGSQEDDDEERVFIAGRWFASLRRRLRSAICGQEAVERALENPGDNNQLLAAAIVDALLNVNFKVDVPVTVLAVKVAYVGVRKICSGDE</sequence>
<dbReference type="EMBL" id="CP020569">
    <property type="protein sequence ID" value="ARF58093.1"/>
    <property type="molecule type" value="Genomic_DNA"/>
</dbReference>